<feature type="non-terminal residue" evidence="2">
    <location>
        <position position="132"/>
    </location>
</feature>
<dbReference type="RefSeq" id="XP_033380180.1">
    <property type="nucleotide sequence ID" value="XM_033525302.1"/>
</dbReference>
<dbReference type="OrthoDB" id="2157530at2759"/>
<dbReference type="Pfam" id="PF06985">
    <property type="entry name" value="HET"/>
    <property type="match status" value="1"/>
</dbReference>
<dbReference type="AlphaFoldDB" id="A0A6A5XG88"/>
<feature type="domain" description="Heterokaryon incompatibility" evidence="1">
    <location>
        <begin position="46"/>
        <end position="131"/>
    </location>
</feature>
<accession>A0A6A5XG88</accession>
<keyword evidence="3" id="KW-1185">Reference proteome</keyword>
<proteinExistence type="predicted"/>
<dbReference type="PANTHER" id="PTHR24148:SF64">
    <property type="entry name" value="HETEROKARYON INCOMPATIBILITY DOMAIN-CONTAINING PROTEIN"/>
    <property type="match status" value="1"/>
</dbReference>
<dbReference type="GeneID" id="54282699"/>
<gene>
    <name evidence="2" type="ORF">BU24DRAFT_396444</name>
</gene>
<evidence type="ECO:0000259" key="1">
    <source>
        <dbReference type="Pfam" id="PF06985"/>
    </source>
</evidence>
<evidence type="ECO:0000313" key="3">
    <source>
        <dbReference type="Proteomes" id="UP000799778"/>
    </source>
</evidence>
<sequence>MSSTPSLYCSFKHPRDIRLLRIQHKKKSERIEIDFDHFGLDTGVQYMALSYVWGNPSPPSWVTCNGRRVPVTRNLWEVLSCLQKTGFNGWLWVDAICINQQDDKEKGVQVSMMRDIYKQAAKVIFWLGKQEQ</sequence>
<evidence type="ECO:0000313" key="2">
    <source>
        <dbReference type="EMBL" id="KAF2011841.1"/>
    </source>
</evidence>
<dbReference type="InterPro" id="IPR052895">
    <property type="entry name" value="HetReg/Transcr_Mod"/>
</dbReference>
<protein>
    <recommendedName>
        <fullName evidence="1">Heterokaryon incompatibility domain-containing protein</fullName>
    </recommendedName>
</protein>
<dbReference type="Proteomes" id="UP000799778">
    <property type="component" value="Unassembled WGS sequence"/>
</dbReference>
<dbReference type="InterPro" id="IPR010730">
    <property type="entry name" value="HET"/>
</dbReference>
<name>A0A6A5XG88_9PLEO</name>
<organism evidence="2 3">
    <name type="scientific">Aaosphaeria arxii CBS 175.79</name>
    <dbReference type="NCBI Taxonomy" id="1450172"/>
    <lineage>
        <taxon>Eukaryota</taxon>
        <taxon>Fungi</taxon>
        <taxon>Dikarya</taxon>
        <taxon>Ascomycota</taxon>
        <taxon>Pezizomycotina</taxon>
        <taxon>Dothideomycetes</taxon>
        <taxon>Pleosporomycetidae</taxon>
        <taxon>Pleosporales</taxon>
        <taxon>Pleosporales incertae sedis</taxon>
        <taxon>Aaosphaeria</taxon>
    </lineage>
</organism>
<dbReference type="PANTHER" id="PTHR24148">
    <property type="entry name" value="ANKYRIN REPEAT DOMAIN-CONTAINING PROTEIN 39 HOMOLOG-RELATED"/>
    <property type="match status" value="1"/>
</dbReference>
<dbReference type="EMBL" id="ML978073">
    <property type="protein sequence ID" value="KAF2011841.1"/>
    <property type="molecule type" value="Genomic_DNA"/>
</dbReference>
<reference evidence="2" key="1">
    <citation type="journal article" date="2020" name="Stud. Mycol.">
        <title>101 Dothideomycetes genomes: a test case for predicting lifestyles and emergence of pathogens.</title>
        <authorList>
            <person name="Haridas S."/>
            <person name="Albert R."/>
            <person name="Binder M."/>
            <person name="Bloem J."/>
            <person name="Labutti K."/>
            <person name="Salamov A."/>
            <person name="Andreopoulos B."/>
            <person name="Baker S."/>
            <person name="Barry K."/>
            <person name="Bills G."/>
            <person name="Bluhm B."/>
            <person name="Cannon C."/>
            <person name="Castanera R."/>
            <person name="Culley D."/>
            <person name="Daum C."/>
            <person name="Ezra D."/>
            <person name="Gonzalez J."/>
            <person name="Henrissat B."/>
            <person name="Kuo A."/>
            <person name="Liang C."/>
            <person name="Lipzen A."/>
            <person name="Lutzoni F."/>
            <person name="Magnuson J."/>
            <person name="Mondo S."/>
            <person name="Nolan M."/>
            <person name="Ohm R."/>
            <person name="Pangilinan J."/>
            <person name="Park H.-J."/>
            <person name="Ramirez L."/>
            <person name="Alfaro M."/>
            <person name="Sun H."/>
            <person name="Tritt A."/>
            <person name="Yoshinaga Y."/>
            <person name="Zwiers L.-H."/>
            <person name="Turgeon B."/>
            <person name="Goodwin S."/>
            <person name="Spatafora J."/>
            <person name="Crous P."/>
            <person name="Grigoriev I."/>
        </authorList>
    </citation>
    <scope>NUCLEOTIDE SEQUENCE</scope>
    <source>
        <strain evidence="2">CBS 175.79</strain>
    </source>
</reference>